<accession>Q9R5I8</accession>
<reference key="1">
    <citation type="journal article" date="1992" name="J. Gen. Microbiol.">
        <title>Purification and characterization of L-2,4-diaminobutyrate decarboxylase from Acinetobacter calcoaceticus.</title>
        <authorList>
            <person name="Yamamoto S."/>
            <person name="Tsuzaki Y."/>
            <person name="Tougou K."/>
            <person name="Shinoda S."/>
        </authorList>
    </citation>
    <scope>PROTEIN SEQUENCE</scope>
</reference>
<dbReference type="PIR" id="B44854">
    <property type="entry name" value="B44854"/>
</dbReference>
<organism>
    <name type="scientific">Vibrio alginolyticus</name>
    <dbReference type="NCBI Taxonomy" id="663"/>
    <lineage>
        <taxon>Bacteria</taxon>
        <taxon>Pseudomonadati</taxon>
        <taxon>Pseudomonadota</taxon>
        <taxon>Gammaproteobacteria</taxon>
        <taxon>Vibrionales</taxon>
        <taxon>Vibrionaceae</taxon>
        <taxon>Vibrio</taxon>
    </lineage>
</organism>
<name>Q9R5I8_VIBAL</name>
<proteinExistence type="evidence at protein level"/>
<keyword id="KW-0903">Direct protein sequencing</keyword>
<protein>
    <submittedName>
        <fullName>L-2,4-diaminobutyrate decarboxylase</fullName>
    </submittedName>
</protein>
<sequence>STAFEVDSNIWNIF</sequence>